<dbReference type="GO" id="GO:0004674">
    <property type="term" value="F:protein serine/threonine kinase activity"/>
    <property type="evidence" value="ECO:0007669"/>
    <property type="project" value="TreeGrafter"/>
</dbReference>
<dbReference type="Pfam" id="PF00069">
    <property type="entry name" value="Pkinase"/>
    <property type="match status" value="1"/>
</dbReference>
<sequence>MRCTCFCWFVGQGAKSLVSRPQEIPILLSTAIIYNMFSLFNTLVSCLKTSIFSIQRVRCKVVHAVEDAAALSLAVLVKLVGKKSKGVRVTQVPPAPTRTTPLNLAATPSYPAQAPPEAFTVVLTCFGALVALLLVHFAFKTGLAAYLNSLARGYLKGLKTLLFVGFISVSLFIAGSTSKVYADLRAGSGLLVLHLHSYNSLARNAASVYLHGFTTLLSVGFVSVSLFIAGSTSKMYTDLRAGSAVLVLHLLSYQRGVRRAALTVWALYQSVLIQAVLTGAYGHILVVLVVRRASLAVWYLRNSVLIQAAVMEAYGHVVVVLVVRRASTLRDSVWLQAALIEAYGHVVVVLIFRRASLAVWALHQSVLIQAAFLGAYGHVLVVLVIRRASTLRDSVQLQAALIGAHGRVLIRLAVKFSRIAGHAGYGAIAELVSKSSCILGDNWRLYGATINDGFSALSRKPTYGCILNAVAAELSGMALVMGYGAIADLIGPLWGRAFSCAILHSNDPTSDDFGSSLASSGNTKTPSGLVAIPGQQPAEESAFYGTAFKDVASPKSTGTPYPSFLLEHWSFPFLWESSAELSFGYDLDAAELQVGKHIASGGFGEVCEATGPAGCLLAVKRIGKVHPSFPEYAVTDDLFDELSVHYRMRDHPAFLSVYGVFEDEDSFYIVMERGRESFSRLKLKTPAIVLFHAAQLVLALQRLHQRGILHADLKPSNLLRDAKGNLLIIDFGISTVFDHSDFASGDATDDFPLLWPGPDNPHSTYIKGGTVGFRSPASEMGECSFGADLFAVGVIIHRWMTGQAPLFDDAMVWVPNDELPDGRAPLDDDQRDFLLGLFLWTAPARFESWAQIKAHPVWDKLPPERPLSSHEDSWWRS</sequence>
<evidence type="ECO:0000256" key="1">
    <source>
        <dbReference type="SAM" id="Phobius"/>
    </source>
</evidence>
<reference evidence="3" key="1">
    <citation type="submission" date="2023-03" db="EMBL/GenBank/DDBJ databases">
        <title>Massive genome expansion in bonnet fungi (Mycena s.s.) driven by repeated elements and novel gene families across ecological guilds.</title>
        <authorList>
            <consortium name="Lawrence Berkeley National Laboratory"/>
            <person name="Harder C.B."/>
            <person name="Miyauchi S."/>
            <person name="Viragh M."/>
            <person name="Kuo A."/>
            <person name="Thoen E."/>
            <person name="Andreopoulos B."/>
            <person name="Lu D."/>
            <person name="Skrede I."/>
            <person name="Drula E."/>
            <person name="Henrissat B."/>
            <person name="Morin E."/>
            <person name="Kohler A."/>
            <person name="Barry K."/>
            <person name="LaButti K."/>
            <person name="Morin E."/>
            <person name="Salamov A."/>
            <person name="Lipzen A."/>
            <person name="Mereny Z."/>
            <person name="Hegedus B."/>
            <person name="Baldrian P."/>
            <person name="Stursova M."/>
            <person name="Weitz H."/>
            <person name="Taylor A."/>
            <person name="Grigoriev I.V."/>
            <person name="Nagy L.G."/>
            <person name="Martin F."/>
            <person name="Kauserud H."/>
        </authorList>
    </citation>
    <scope>NUCLEOTIDE SEQUENCE</scope>
    <source>
        <strain evidence="3">CBHHK173m</strain>
    </source>
</reference>
<dbReference type="SMART" id="SM00220">
    <property type="entry name" value="S_TKc"/>
    <property type="match status" value="1"/>
</dbReference>
<dbReference type="CDD" id="cd00180">
    <property type="entry name" value="PKc"/>
    <property type="match status" value="1"/>
</dbReference>
<dbReference type="InterPro" id="IPR000719">
    <property type="entry name" value="Prot_kinase_dom"/>
</dbReference>
<feature type="transmembrane region" description="Helical" evidence="1">
    <location>
        <begin position="335"/>
        <end position="354"/>
    </location>
</feature>
<evidence type="ECO:0000313" key="3">
    <source>
        <dbReference type="EMBL" id="KAJ7075148.1"/>
    </source>
</evidence>
<keyword evidence="3" id="KW-0808">Transferase</keyword>
<dbReference type="AlphaFoldDB" id="A0AAD6XHB9"/>
<dbReference type="Gene3D" id="3.30.200.20">
    <property type="entry name" value="Phosphorylase Kinase, domain 1"/>
    <property type="match status" value="1"/>
</dbReference>
<dbReference type="PANTHER" id="PTHR44167:SF24">
    <property type="entry name" value="SERINE_THREONINE-PROTEIN KINASE CHK2"/>
    <property type="match status" value="1"/>
</dbReference>
<feature type="transmembrane region" description="Helical" evidence="1">
    <location>
        <begin position="118"/>
        <end position="139"/>
    </location>
</feature>
<keyword evidence="1" id="KW-0812">Transmembrane</keyword>
<dbReference type="PANTHER" id="PTHR44167">
    <property type="entry name" value="OVARIAN-SPECIFIC SERINE/THREONINE-PROTEIN KINASE LOK-RELATED"/>
    <property type="match status" value="1"/>
</dbReference>
<feature type="transmembrane region" description="Helical" evidence="1">
    <location>
        <begin position="366"/>
        <end position="385"/>
    </location>
</feature>
<feature type="domain" description="Protein kinase" evidence="2">
    <location>
        <begin position="592"/>
        <end position="858"/>
    </location>
</feature>
<dbReference type="InterPro" id="IPR011009">
    <property type="entry name" value="Kinase-like_dom_sf"/>
</dbReference>
<protein>
    <submittedName>
        <fullName evidence="3">Kinase-like domain-containing protein</fullName>
    </submittedName>
</protein>
<feature type="transmembrane region" description="Helical" evidence="1">
    <location>
        <begin position="262"/>
        <end position="284"/>
    </location>
</feature>
<dbReference type="Gene3D" id="1.10.510.10">
    <property type="entry name" value="Transferase(Phosphotransferase) domain 1"/>
    <property type="match status" value="1"/>
</dbReference>
<dbReference type="GO" id="GO:0005634">
    <property type="term" value="C:nucleus"/>
    <property type="evidence" value="ECO:0007669"/>
    <property type="project" value="TreeGrafter"/>
</dbReference>
<feature type="transmembrane region" description="Helical" evidence="1">
    <location>
        <begin position="208"/>
        <end position="230"/>
    </location>
</feature>
<dbReference type="GO" id="GO:0044773">
    <property type="term" value="P:mitotic DNA damage checkpoint signaling"/>
    <property type="evidence" value="ECO:0007669"/>
    <property type="project" value="TreeGrafter"/>
</dbReference>
<keyword evidence="1" id="KW-0472">Membrane</keyword>
<feature type="transmembrane region" description="Helical" evidence="1">
    <location>
        <begin position="304"/>
        <end position="323"/>
    </location>
</feature>
<evidence type="ECO:0000259" key="2">
    <source>
        <dbReference type="PROSITE" id="PS50011"/>
    </source>
</evidence>
<feature type="transmembrane region" description="Helical" evidence="1">
    <location>
        <begin position="160"/>
        <end position="182"/>
    </location>
</feature>
<gene>
    <name evidence="3" type="ORF">B0H15DRAFT_38745</name>
</gene>
<dbReference type="GO" id="GO:0005524">
    <property type="term" value="F:ATP binding"/>
    <property type="evidence" value="ECO:0007669"/>
    <property type="project" value="InterPro"/>
</dbReference>
<evidence type="ECO:0000313" key="4">
    <source>
        <dbReference type="Proteomes" id="UP001222325"/>
    </source>
</evidence>
<comment type="caution">
    <text evidence="3">The sequence shown here is derived from an EMBL/GenBank/DDBJ whole genome shotgun (WGS) entry which is preliminary data.</text>
</comment>
<accession>A0AAD6XHB9</accession>
<dbReference type="SUPFAM" id="SSF56112">
    <property type="entry name" value="Protein kinase-like (PK-like)"/>
    <property type="match status" value="1"/>
</dbReference>
<dbReference type="Proteomes" id="UP001222325">
    <property type="component" value="Unassembled WGS sequence"/>
</dbReference>
<keyword evidence="3" id="KW-0418">Kinase</keyword>
<dbReference type="PROSITE" id="PS50011">
    <property type="entry name" value="PROTEIN_KINASE_DOM"/>
    <property type="match status" value="1"/>
</dbReference>
<keyword evidence="1" id="KW-1133">Transmembrane helix</keyword>
<organism evidence="3 4">
    <name type="scientific">Mycena belliarum</name>
    <dbReference type="NCBI Taxonomy" id="1033014"/>
    <lineage>
        <taxon>Eukaryota</taxon>
        <taxon>Fungi</taxon>
        <taxon>Dikarya</taxon>
        <taxon>Basidiomycota</taxon>
        <taxon>Agaricomycotina</taxon>
        <taxon>Agaricomycetes</taxon>
        <taxon>Agaricomycetidae</taxon>
        <taxon>Agaricales</taxon>
        <taxon>Marasmiineae</taxon>
        <taxon>Mycenaceae</taxon>
        <taxon>Mycena</taxon>
    </lineage>
</organism>
<keyword evidence="4" id="KW-1185">Reference proteome</keyword>
<proteinExistence type="predicted"/>
<feature type="transmembrane region" description="Helical" evidence="1">
    <location>
        <begin position="26"/>
        <end position="47"/>
    </location>
</feature>
<name>A0AAD6XHB9_9AGAR</name>
<dbReference type="EMBL" id="JARJCN010000102">
    <property type="protein sequence ID" value="KAJ7075148.1"/>
    <property type="molecule type" value="Genomic_DNA"/>
</dbReference>